<evidence type="ECO:0000256" key="1">
    <source>
        <dbReference type="SAM" id="Coils"/>
    </source>
</evidence>
<feature type="coiled-coil region" evidence="1">
    <location>
        <begin position="56"/>
        <end position="83"/>
    </location>
</feature>
<keyword evidence="4" id="KW-1185">Reference proteome</keyword>
<dbReference type="RefSeq" id="WP_102524976.1">
    <property type="nucleotide sequence ID" value="NZ_LT960612.1"/>
</dbReference>
<dbReference type="EMBL" id="LT960612">
    <property type="protein sequence ID" value="SON52819.1"/>
    <property type="molecule type" value="Genomic_DNA"/>
</dbReference>
<reference evidence="3 4" key="1">
    <citation type="submission" date="2017-10" db="EMBL/GenBank/DDBJ databases">
        <authorList>
            <person name="Banno H."/>
            <person name="Chua N.-H."/>
        </authorList>
    </citation>
    <scope>NUCLEOTIDE SEQUENCE [LARGE SCALE GENOMIC DNA]</scope>
    <source>
        <strain evidence="3">Vibrio tapetis CECT4600</strain>
    </source>
</reference>
<accession>A0A2N8ZLN7</accession>
<proteinExistence type="predicted"/>
<dbReference type="Pfam" id="PF13443">
    <property type="entry name" value="HTH_26"/>
    <property type="match status" value="1"/>
</dbReference>
<feature type="domain" description="HTH cro/C1-type" evidence="2">
    <location>
        <begin position="13"/>
        <end position="66"/>
    </location>
</feature>
<evidence type="ECO:0000313" key="4">
    <source>
        <dbReference type="Proteomes" id="UP000235828"/>
    </source>
</evidence>
<dbReference type="CDD" id="cd00093">
    <property type="entry name" value="HTH_XRE"/>
    <property type="match status" value="1"/>
</dbReference>
<organism evidence="3 4">
    <name type="scientific">Vibrio tapetis subsp. tapetis</name>
    <dbReference type="NCBI Taxonomy" id="1671868"/>
    <lineage>
        <taxon>Bacteria</taxon>
        <taxon>Pseudomonadati</taxon>
        <taxon>Pseudomonadota</taxon>
        <taxon>Gammaproteobacteria</taxon>
        <taxon>Vibrionales</taxon>
        <taxon>Vibrionaceae</taxon>
        <taxon>Vibrio</taxon>
    </lineage>
</organism>
<name>A0A2N8ZLN7_9VIBR</name>
<dbReference type="SUPFAM" id="SSF47413">
    <property type="entry name" value="lambda repressor-like DNA-binding domains"/>
    <property type="match status" value="1"/>
</dbReference>
<dbReference type="Proteomes" id="UP000235828">
    <property type="component" value="Chromosome B"/>
</dbReference>
<dbReference type="KEGG" id="vta:B1208"/>
<dbReference type="GO" id="GO:0003677">
    <property type="term" value="F:DNA binding"/>
    <property type="evidence" value="ECO:0007669"/>
    <property type="project" value="InterPro"/>
</dbReference>
<gene>
    <name evidence="3" type="ORF">VTAP4600_B1208</name>
</gene>
<dbReference type="OrthoDB" id="5811736at2"/>
<dbReference type="InterPro" id="IPR001387">
    <property type="entry name" value="Cro/C1-type_HTH"/>
</dbReference>
<sequence>MRAANSEYLLAALRSVIKTKGRTYRDLADEVGVPLSTFKRHLYSPNITLERLLDYCREIDTTLEELQKLAVKLQHDNESFFNNTQDEIFFQFPHLYDFYRELRHIRHRDSHDHMKKKYGLDEASTYAYFRALELLGLVKLTDDNKTQLNGPLYYRFSEDSKLSLKYKDILKAQALENPNCVRVGFSRMNLKESQLDALNKMLTQEVLKYHTENMKKDDDGEGALCNVLLFVTPHETLRFSEGIRTLPNDFLSQVRSQIARIEA</sequence>
<evidence type="ECO:0000313" key="3">
    <source>
        <dbReference type="EMBL" id="SON52819.1"/>
    </source>
</evidence>
<evidence type="ECO:0000259" key="2">
    <source>
        <dbReference type="Pfam" id="PF13443"/>
    </source>
</evidence>
<dbReference type="InterPro" id="IPR010982">
    <property type="entry name" value="Lambda_DNA-bd_dom_sf"/>
</dbReference>
<protein>
    <recommendedName>
        <fullName evidence="2">HTH cro/C1-type domain-containing protein</fullName>
    </recommendedName>
</protein>
<keyword evidence="1" id="KW-0175">Coiled coil</keyword>
<dbReference type="AlphaFoldDB" id="A0A2N8ZLN7"/>